<feature type="transmembrane region" description="Helical" evidence="27">
    <location>
        <begin position="1719"/>
        <end position="1746"/>
    </location>
</feature>
<dbReference type="RefSeq" id="YP_007697642.1">
    <property type="nucleotide sequence ID" value="NC_020901.1"/>
</dbReference>
<evidence type="ECO:0000256" key="13">
    <source>
        <dbReference type="ARBA" id="ARBA00022806"/>
    </source>
</evidence>
<keyword evidence="17" id="KW-0067">ATP-binding</keyword>
<dbReference type="GO" id="GO:0075523">
    <property type="term" value="P:viral translational frameshifting"/>
    <property type="evidence" value="ECO:0007669"/>
    <property type="project" value="UniProtKB-KW"/>
</dbReference>
<evidence type="ECO:0000256" key="18">
    <source>
        <dbReference type="ARBA" id="ARBA00022953"/>
    </source>
</evidence>
<protein>
    <recommendedName>
        <fullName evidence="2">Replicase polyprotein 1ab</fullName>
    </recommendedName>
    <alternativeName>
        <fullName evidence="21">ORF1ab polyprotein</fullName>
    </alternativeName>
</protein>
<dbReference type="KEGG" id="vg:15088808"/>
<dbReference type="Pfam" id="PF13604">
    <property type="entry name" value="AAA_30"/>
    <property type="match status" value="1"/>
</dbReference>
<dbReference type="Pfam" id="PF17222">
    <property type="entry name" value="Peptidase_C107"/>
    <property type="match status" value="1"/>
</dbReference>
<dbReference type="GO" id="GO:0016020">
    <property type="term" value="C:membrane"/>
    <property type="evidence" value="ECO:0007669"/>
    <property type="project" value="UniProtKB-SubCell"/>
</dbReference>
<keyword evidence="25" id="KW-0175">Coiled coil</keyword>
<keyword evidence="31" id="KW-1185">Reference proteome</keyword>
<evidence type="ECO:0000256" key="2">
    <source>
        <dbReference type="ARBA" id="ARBA00022087"/>
    </source>
</evidence>
<dbReference type="PROSITE" id="PS51953">
    <property type="entry name" value="NIV_EXON"/>
    <property type="match status" value="1"/>
</dbReference>
<evidence type="ECO:0000256" key="20">
    <source>
        <dbReference type="ARBA" id="ARBA00023136"/>
    </source>
</evidence>
<evidence type="ECO:0000313" key="30">
    <source>
        <dbReference type="EMBL" id="AGE00064.1"/>
    </source>
</evidence>
<comment type="subcellular location">
    <subcellularLocation>
        <location evidence="1">Membrane</location>
    </subcellularLocation>
</comment>
<dbReference type="InterPro" id="IPR027417">
    <property type="entry name" value="P-loop_NTPase"/>
</dbReference>
<dbReference type="GO" id="GO:0004483">
    <property type="term" value="F:methyltransferase cap1 activity"/>
    <property type="evidence" value="ECO:0007669"/>
    <property type="project" value="InterPro"/>
</dbReference>
<feature type="domain" description="Nidovirus-type SAM-dependent 2'-O-MTase" evidence="29">
    <location>
        <begin position="4845"/>
        <end position="5090"/>
    </location>
</feature>
<keyword evidence="3" id="KW-0696">RNA-directed RNA polymerase</keyword>
<feature type="transmembrane region" description="Helical" evidence="27">
    <location>
        <begin position="1128"/>
        <end position="1149"/>
    </location>
</feature>
<dbReference type="GO" id="GO:0003968">
    <property type="term" value="F:RNA-directed RNA polymerase activity"/>
    <property type="evidence" value="ECO:0007669"/>
    <property type="project" value="UniProtKB-KW"/>
</dbReference>
<evidence type="ECO:0000256" key="23">
    <source>
        <dbReference type="ARBA" id="ARBA00047995"/>
    </source>
</evidence>
<name>M4JTN1_9NIDO</name>
<feature type="active site" evidence="24">
    <location>
        <position position="4600"/>
    </location>
</feature>
<evidence type="ECO:0000256" key="8">
    <source>
        <dbReference type="ARBA" id="ARBA00022695"/>
    </source>
</evidence>
<dbReference type="GO" id="GO:0000175">
    <property type="term" value="F:3'-5'-RNA exonuclease activity"/>
    <property type="evidence" value="ECO:0007669"/>
    <property type="project" value="InterPro"/>
</dbReference>
<dbReference type="InterPro" id="IPR009003">
    <property type="entry name" value="Peptidase_S1_PA"/>
</dbReference>
<comment type="catalytic activity">
    <reaction evidence="22">
        <text>ATP + H2O = ADP + phosphate + H(+)</text>
        <dbReference type="Rhea" id="RHEA:13065"/>
        <dbReference type="ChEBI" id="CHEBI:15377"/>
        <dbReference type="ChEBI" id="CHEBI:15378"/>
        <dbReference type="ChEBI" id="CHEBI:30616"/>
        <dbReference type="ChEBI" id="CHEBI:43474"/>
        <dbReference type="ChEBI" id="CHEBI:456216"/>
        <dbReference type="EC" id="3.6.4.13"/>
    </reaction>
</comment>
<accession>M4JTN1</accession>
<evidence type="ECO:0000256" key="17">
    <source>
        <dbReference type="ARBA" id="ARBA00022840"/>
    </source>
</evidence>
<dbReference type="InterPro" id="IPR046436">
    <property type="entry name" value="NIV_EXON"/>
</dbReference>
<dbReference type="InterPro" id="IPR047187">
    <property type="entry name" value="SF1_C_Upf1"/>
</dbReference>
<evidence type="ECO:0000256" key="21">
    <source>
        <dbReference type="ARBA" id="ARBA00029611"/>
    </source>
</evidence>
<dbReference type="Gene3D" id="3.40.50.300">
    <property type="entry name" value="P-loop containing nucleotide triphosphate hydrolases"/>
    <property type="match status" value="2"/>
</dbReference>
<feature type="active site" evidence="24">
    <location>
        <position position="4364"/>
    </location>
</feature>
<feature type="active site" evidence="24">
    <location>
        <position position="4362"/>
    </location>
</feature>
<dbReference type="InterPro" id="IPR038599">
    <property type="entry name" value="LAP1C-like_C_sf"/>
</dbReference>
<dbReference type="PANTHER" id="PTHR10887">
    <property type="entry name" value="DNA2/NAM7 HELICASE FAMILY"/>
    <property type="match status" value="1"/>
</dbReference>
<dbReference type="EMBL" id="JQ957874">
    <property type="protein sequence ID" value="AGE00064.1"/>
    <property type="molecule type" value="Genomic_RNA"/>
</dbReference>
<keyword evidence="18" id="KW-0693">Viral RNA replication</keyword>
<dbReference type="SUPFAM" id="SSF56672">
    <property type="entry name" value="DNA/RNA polymerases"/>
    <property type="match status" value="1"/>
</dbReference>
<evidence type="ECO:0000259" key="29">
    <source>
        <dbReference type="PROSITE" id="PS51955"/>
    </source>
</evidence>
<feature type="compositionally biased region" description="Basic and acidic residues" evidence="26">
    <location>
        <begin position="307"/>
        <end position="321"/>
    </location>
</feature>
<dbReference type="GO" id="GO:0003724">
    <property type="term" value="F:RNA helicase activity"/>
    <property type="evidence" value="ECO:0007669"/>
    <property type="project" value="UniProtKB-EC"/>
</dbReference>
<evidence type="ECO:0000256" key="6">
    <source>
        <dbReference type="ARBA" id="ARBA00022679"/>
    </source>
</evidence>
<dbReference type="GO" id="GO:0003678">
    <property type="term" value="F:DNA helicase activity"/>
    <property type="evidence" value="ECO:0007669"/>
    <property type="project" value="UniProtKB-EC"/>
</dbReference>
<feature type="transmembrane region" description="Helical" evidence="27">
    <location>
        <begin position="1193"/>
        <end position="1217"/>
    </location>
</feature>
<keyword evidence="5" id="KW-0645">Protease</keyword>
<dbReference type="GO" id="GO:0032259">
    <property type="term" value="P:methylation"/>
    <property type="evidence" value="ECO:0007669"/>
    <property type="project" value="UniProtKB-KW"/>
</dbReference>
<evidence type="ECO:0000256" key="12">
    <source>
        <dbReference type="ARBA" id="ARBA00022801"/>
    </source>
</evidence>
<feature type="region of interest" description="Disordered" evidence="26">
    <location>
        <begin position="300"/>
        <end position="324"/>
    </location>
</feature>
<keyword evidence="20 27" id="KW-0472">Membrane</keyword>
<evidence type="ECO:0000256" key="24">
    <source>
        <dbReference type="PROSITE-ProRule" id="PRU01298"/>
    </source>
</evidence>
<evidence type="ECO:0000256" key="11">
    <source>
        <dbReference type="ARBA" id="ARBA00022758"/>
    </source>
</evidence>
<dbReference type="GeneID" id="15088808"/>
<evidence type="ECO:0000256" key="15">
    <source>
        <dbReference type="ARBA" id="ARBA00022833"/>
    </source>
</evidence>
<keyword evidence="16 24" id="KW-0269">Exonuclease</keyword>
<keyword evidence="7 27" id="KW-0812">Transmembrane</keyword>
<dbReference type="CDD" id="cd18808">
    <property type="entry name" value="SF1_C_Upf1"/>
    <property type="match status" value="1"/>
</dbReference>
<keyword evidence="12" id="KW-0378">Hydrolase</keyword>
<dbReference type="Pfam" id="PF13087">
    <property type="entry name" value="AAA_12"/>
    <property type="match status" value="1"/>
</dbReference>
<keyword evidence="6" id="KW-0808">Transferase</keyword>
<evidence type="ECO:0000256" key="14">
    <source>
        <dbReference type="ARBA" id="ARBA00022807"/>
    </source>
</evidence>
<feature type="domain" description="ExoN" evidence="28">
    <location>
        <begin position="4351"/>
        <end position="4622"/>
    </location>
</feature>
<evidence type="ECO:0000313" key="31">
    <source>
        <dbReference type="Proteomes" id="UP000204489"/>
    </source>
</evidence>
<dbReference type="InterPro" id="IPR046438">
    <property type="entry name" value="NIV_2_O_MTASE"/>
</dbReference>
<evidence type="ECO:0000256" key="27">
    <source>
        <dbReference type="SAM" id="Phobius"/>
    </source>
</evidence>
<feature type="transmembrane region" description="Helical" evidence="27">
    <location>
        <begin position="25"/>
        <end position="44"/>
    </location>
</feature>
<evidence type="ECO:0000256" key="16">
    <source>
        <dbReference type="ARBA" id="ARBA00022839"/>
    </source>
</evidence>
<keyword evidence="11" id="KW-0688">Ribosomal frameshifting</keyword>
<keyword evidence="19 27" id="KW-1133">Transmembrane helix</keyword>
<dbReference type="SUPFAM" id="SSF52540">
    <property type="entry name" value="P-loop containing nucleoside triphosphate hydrolases"/>
    <property type="match status" value="1"/>
</dbReference>
<dbReference type="Gene3D" id="3.40.50.12190">
    <property type="match status" value="1"/>
</dbReference>
<proteinExistence type="predicted"/>
<evidence type="ECO:0000256" key="4">
    <source>
        <dbReference type="ARBA" id="ARBA00022603"/>
    </source>
</evidence>
<evidence type="ECO:0000256" key="19">
    <source>
        <dbReference type="ARBA" id="ARBA00022989"/>
    </source>
</evidence>
<dbReference type="Proteomes" id="UP000204489">
    <property type="component" value="Segment"/>
</dbReference>
<dbReference type="PROSITE" id="PS51955">
    <property type="entry name" value="NIV_2_O_MTASE"/>
    <property type="match status" value="1"/>
</dbReference>
<dbReference type="SUPFAM" id="SSF50494">
    <property type="entry name" value="Trypsin-like serine proteases"/>
    <property type="match status" value="1"/>
</dbReference>
<evidence type="ECO:0000256" key="5">
    <source>
        <dbReference type="ARBA" id="ARBA00022670"/>
    </source>
</evidence>
<feature type="transmembrane region" description="Helical" evidence="27">
    <location>
        <begin position="1752"/>
        <end position="1777"/>
    </location>
</feature>
<evidence type="ECO:0000256" key="10">
    <source>
        <dbReference type="ARBA" id="ARBA00022741"/>
    </source>
</evidence>
<evidence type="ECO:0000256" key="7">
    <source>
        <dbReference type="ARBA" id="ARBA00022692"/>
    </source>
</evidence>
<evidence type="ECO:0000256" key="25">
    <source>
        <dbReference type="SAM" id="Coils"/>
    </source>
</evidence>
<organism evidence="30 31">
    <name type="scientific">Alphamesonivirus casuarinaense</name>
    <dbReference type="NCBI Taxonomy" id="1945562"/>
    <lineage>
        <taxon>Viruses</taxon>
        <taxon>Riboviria</taxon>
        <taxon>Orthornavirae</taxon>
        <taxon>Pisuviricota</taxon>
        <taxon>Pisoniviricetes</taxon>
        <taxon>Nidovirales</taxon>
        <taxon>Mesnidovirineae</taxon>
        <taxon>Mesoniviridae</taxon>
        <taxon>Hexponivirinae</taxon>
        <taxon>Alphamesonivirus</taxon>
        <taxon>Casualivirus</taxon>
    </lineage>
</organism>
<dbReference type="InterPro" id="IPR043502">
    <property type="entry name" value="DNA/RNA_pol_sf"/>
</dbReference>
<keyword evidence="13" id="KW-0347">Helicase</keyword>
<dbReference type="CDD" id="cd21402">
    <property type="entry name" value="ZBD_mv_SF1_Hel-like"/>
    <property type="match status" value="1"/>
</dbReference>
<reference evidence="30 31" key="1">
    <citation type="journal article" date="2013" name="J. Virol.">
        <title>Identification and characterization of genetically divergent members of the newly established family mesoniviridae.</title>
        <authorList>
            <person name="Zirkel F."/>
            <person name="Roth H."/>
            <person name="Kurth A."/>
            <person name="Drosten C."/>
            <person name="Ziebuhr J."/>
            <person name="Junglen S."/>
        </authorList>
    </citation>
    <scope>NUCLEOTIDE SEQUENCE [LARGE SCALE GENOMIC DNA]</scope>
    <source>
        <strain evidence="30 31">F24/CI/2004</strain>
    </source>
</reference>
<feature type="coiled-coil region" evidence="25">
    <location>
        <begin position="2053"/>
        <end position="2101"/>
    </location>
</feature>
<keyword evidence="4" id="KW-0489">Methyltransferase</keyword>
<keyword evidence="9 24" id="KW-0540">Nuclease</keyword>
<keyword evidence="10" id="KW-0547">Nucleotide-binding</keyword>
<dbReference type="InterPro" id="IPR033777">
    <property type="entry name" value="Peptidase_C107"/>
</dbReference>
<dbReference type="InterPro" id="IPR045055">
    <property type="entry name" value="DNA2/NAM7-like"/>
</dbReference>
<dbReference type="GO" id="GO:0004197">
    <property type="term" value="F:cysteine-type endopeptidase activity"/>
    <property type="evidence" value="ECO:0007669"/>
    <property type="project" value="InterPro"/>
</dbReference>
<evidence type="ECO:0000256" key="3">
    <source>
        <dbReference type="ARBA" id="ARBA00022484"/>
    </source>
</evidence>
<feature type="active site" evidence="24">
    <location>
        <position position="4605"/>
    </location>
</feature>
<keyword evidence="15" id="KW-0862">Zinc</keyword>
<sequence length="5090" mass="590062">MTYHDFANKDNVALARDQALATDAFYIKVFGIWTPITLAIIYLIGHKLKNPFSGPVADNLLKRLLQKFIYLFTRKYLYYQIPSYTRDEFRTNIFLSSDFARVDRTNLVGYCKKCNLYGHVDQSPKHTITFDSLILAKTCKLLSYNEKLSDLKTFTIHNIKSFEKNSKLFSENFGNPTTIIPSKFALAPKAAVSQLTTIEANIGLIYVNNTAQYPHLGFIAYNNQEQLEQQVAILSTVIDNLMVYTTYSINDVTTMNLHTSVEELTFTNDTDLTLALQNELKDPRSAWLLKAKKVTNRVVDNEDEATDQEHQQKPRRERTLKSENQLLQHTNAKAPKIEKFKHRQAPRLMFGPTFMSMLFMLSIINTTYSTICTQYQLAAEADVYCDQVKNLTQEYLPYYNYEQALKQCFSVDGFNYVDLIRLSVNKPQLNLRNVLKPEINSDIHKALTNTLPFNTYILSTFETYLDIQILLNYYNINISESNILFTEQHTYTKEYAGRIVQLTTQSTEISCQLPSCIYYHGFTHEPLDLEINITTRVTKRIQHQAEGTPIQINPACKETCTCMNKIEPEPVKPLLLAPPREFYTNIHYFQRYELLMYDNLETGVLQYNNYSLDRHIYQNDNCYKHTDKYCVYDPELFETIIVYNKYGNHLECGVNHEFCISLQKEFVYVEEIDTVEIKQVNNEIQCALPLDTLRTKYPKIDDKVFVQFNVGIKNAIQNKSPSTTTFLYDSDLVVKSLVEDLIVATENCFDRLALRLNYTYFNQPQYLEDYRALINDLKPQLEKHSVLVIDDIDKISPQTIQSLFQICDAYEPLVPRAVIIATINTEQAFEIVHTDENIFNMDPVAYGLKDVEDLYTKRWGSLDQNMLIPLIVRLTENVFTITLEHLTGIKPPTPVVVVPTVTPTENIIYKTANTYTHYSAYLLEVFNRERHYAYDYLADTVEVFNNVSRVVCDTVYDSVHLRYNNVRKAYNDIKRNFANQYPQRRDFYRHGQRAFDAGQVCEFLHHTDTIVLYQDCVQDKLEDIYVMKLRYGVDANEYYTHKLETPFTKQTYHDLTEATGFIYKDYNYIYFRPLFTNPGEHVLTIREDYLEYCKSDTSPTPAFATEAPLSCYAYITGVQFLDHFISEFGWFFILYTAALLIILVISVAIREYTTTMIVKMTLIFLYSFGPWLLTPKFYGSYILVKLYNSLPYLIGNSYGCLLVLSVLLITTIDLMSYTTQRFKPEFSRHVLQISTLAFEVMAVLYYIFIPYLFTSYGFVITILVSYVAYIHYLSQRPNYKRSYVTNEVAHADWVRYRNSTREKTDEAAKSNLRKIINTNVADLNKESLLECIYLATCYRATVQDSPFNPRHQLHIPSYNASVMFSRDNEIMMQSLMTSTDFKNKSAASNPSIPHKVLGLPVTINPLITYMSNKYASSLRGSVVNGYIYIQRHLFGSNKNDFLVCYNNGKGLEKCKNLERSKYDIDSAELIGTLIKIPLVDRNSVVDIELHPEPLTYNGPVTLYLSRYDSEQGKDVLCVHTGFMSEGHHDIRTVFGDCGGMLFDTKGRLLGLHCAGSEDVVFMDKLQGKSNIWTSYKMQHPSEIMITLNNEINLPEPVDYDFNTNKVIYHHPLRNVMATLETLQYLTNSTNARMPYDKRLLSDFNITAEQYEQYGLYVDYNQFVKNFNQYTTTLIGTKTFESCIKYGITDKSTTTYRNQSNPLMLPTPVNNGFDDIMDMLYVFIYMFTQIHPSFYVAAVAVVVLLFIKMNKVLKLTLITLICIIPHIYINSYLGLLYLPVKWRAQICGLKYKKLNSTAMTTTYDNQNLKIAEGVARELGTRKNLCTHLSTLLKCIKPYPAFSELSQVVNNVDDLMANWNSTHNAEELLQQYIDEIYKLYPILFVVFEKIDNYDLQIRTILAYISDAGEFDLKGFSIHFDENEHTTEIVGTSNETEHLANRLMDAKASIIALKNMNVEFDIETLNDANIGELVRYMIVSSTPETLDREILTRATEMLVRYINRIRENNETNEQLIPLLSEIYKHKDFLTAAHLTSNVKDKNFILNNLIRVIALFNKQINLQVQQKQIEARRIEDERKKESKLIMEQNNRIRKMQRQNQNIASAIVHMVHACFANRFMLQNESRKIMKALIGLNLELDPSEPESQYYAERRAGKCYSNQTIVTNFTTLTTILWTGNGYQKLPSMCGDAEFVCTQQHKHGYFNCTMEIKDAWYKHVEECPKCKNYYRQNKHPRCGGLYPSDVKRYPTLSNFISRYRSCPSCMPCTQCLSRREHNCENDSYHFSDATQVANQAYLTPINIKPDSLEYNFVDVNNGDVNAVYNGRVWLMRRTQAIIPPPSRYRNITNLKLKNLDPEGYYYISDVCPTDLAILNAMINQIQVKLQERTFVHNENFTQEPTIDTTYRTPINEQLLSQLRENHKYLLVLKLKPDSDNLHYELLRFVKTLSFPVHVCHITYDEITTNHVAMYVNYTQVWRTTVNDNLETTYEMLKRIDQTPLDFSKWARTLSRNSNVARYHQLHTKRLGVERYTIDISCNKTSTSYVNEQSQIVNVKFKAHVKYEQLVYDTLINQESDLFLIEHQLETQPIPYLKRLDMTALSVADLYGVIKDENWHPIYDTLPQVKYHKLDQDLLKKIKEHTPCPQHTCCLLCRRFLAEFGLLMHKLNFKVYETTTTLLRSYEFVLTADNVDLNGILDFEDYLQLDEPRNVECVDQLRKMQPYYHSLYSIYEHAGMYFISQPIYKHNVDSSVDLIQQFESVLHSVRNLPLDASFDDTPLYRPTIQHLTQYLKLNIYAMDPEPLWNSYDTMQCPQLEIPGIDNTVTNIIVKPTRPIPEYIELTHSNVKNFNGPTYCFVNHSAINNIRDILNAMPQDATIHELYIVDHPYELESHNRMLRTSLNIWLHNLYDANVNLSHFDSINYEKTHQANFPIVGSVPAVPLLDCELCKDKITDDIKAVYDIGSCIHAKAQLEDYQLPRKVNPLVEFDTALLKIGTFRPGSDYTYTMKTKPDLLVDSELKEYIDNSGLTALIPPLNPNPSVHDPATTFTSPYYIKTPSEASIREDLEMFNQNTAGSVSPTVFLMAVELLKQLLTEEILASDGLPNCPMVPSEVPVRHKHKSSGTPYRGHGDAEFMRQLYGSARDDLVYHKRHSADQMLTLVINKVANSTKHRDRTILAININKSEPGRALYRWHLDKIKYTANNGGPILIGFIAQYGGWDKFYKQLYKNSPSDNPETAQYAVLGGKDYPKWDRRISNMLQLTTTNVLFSLIDQTTQLRRNNANPAETWHEYMAETTQVLFDYLVFGNELHQKPGGVTSGNSRTADGNSLLHLLIDFYAIIIQLIQSTPENVDLQSELRSRLCKIVFTKIPADYIDDLNTDRLVKTDVLKTIRLNVAKGLYLSDDGLLVFDPRIIRYDDFMAVSHMISYYMIAQNKHKYHIDAIERYAREFLSQDTIKFGDMVYPIPEFGRIYSAMLLSDNKNTLDPQINTTRLLALFSYLYMYYFKFVDQPTEPTLKLLDIIRDYLEQKLDSTEEIFLDCVKIPDLQDVTFDLRNCDMYENFDHLWGLDLSSNYMEYLCKYQHRYRNLSLFKRQMIQQYEQDKLNNENKLVNKGKLITYNCYVCGENAYLTCATCERAFCNSSDSIHGSHLEQHLQYSEHNCLYLNCRTVKCSHCYTTDINVLYTSGKNVFCEAHKPKNAACLIQNNVNPKSPPHLYYCVTAPRRISFFEQCYTNYTQAHPHKLIIKEDFMSLVQTYLHQDYTLPANQLANRIRVRMQLSSYGIVRPYYQLVMQLTKLESRVLDASVVDIPITPTNIQEIGTYHIEIPQEYKLDQHSTYAYLIGSREVVFTPTYYRLSSKNTHIWQTDIQIPNYSTFIRQRRLNTLSAIIRNTTQHVPEFTRLLLAWNQQLPILAKRFPIFKPSLKISAEPNVVDNINVLLSELNEKRFKIMFGGPGTGKSYTLSILINHLHESGFKILIYTPSHQSANALLYKIANVMRKRNIQNPRLVRIITEGMKDELKPHPYITPRTHMLDQDCICVTTIQSFPTVQHVDVDLVILDEFSLTSDNYLLTGLSHLKLSTRVLFSGDPKQLSGVDEIRKPLLPRFHTLINYYAETYPKELLVLKHHFRCHPSIFQFFKDLYYADKDMVCATAASDRIIRPLHPINTIQVEGPSYRNQGVIRNENETEKVLDILVLVSQVLSLHASFNYQPTIAIICSYKSQLQNFASLQQLKVIPEYVNLSTIDSAQGDEFDIVILCLSQINNFTLNPNRFNVAISRAKSVLFITVPPVDNNPAFLYRDVYAKLQAYELTYFKIFNNSGKAIIELNSPTTLQNKASESFMNIRQLPKEDYTMKRRFPMNVVLDDYIYFDSEFLNPKDNPPEPVMLSYGFSSKHGKRRISGTPMRYIKDNYNRITPIKYNFKDKDKPLTSTYVSSWMKKDLPTQFKHLNNAVCKGISDNTIVDVKHMLNFCIDNVHVKPVIVTWAGTSDHCFLRANTLYPDVSQTCNIASRCLSQPIYASPQGRHTYYLCQYHAHKFKEQLNITHFVNLEIIDLSVDKNKHTDERNLRVTHNNELKLKLEISKSIASNKLQDCHDFYCNTIHTPITPHDPLDDAIMTQCIFQSLVQPHFEKLAYEQGANLRAFLSMDYRLRNFNIEMCKLRRELQIEWYERYTSINTSRTHCNMGCGKEKLSNALHNIDIKQGKNLHNDMNTHICSSDEHIYFDSHWYKINGFSKPSYIFSDMNKEHYYNLGTTGLCLYLNSKYAKYCHVYQEVTGTDVFKSLYSSSCELELKPHKAIITDCTSTPDCINSSTLGSQFQTIVCSLHYGQMDIISKISQATQYGYRFVYTGSELNNKAHLNLAPHTWDHQTLEIPGYSTRINNPCHMQTKAIGVLRILQDSILYTPRKTLNAKYPVILPGSASNYGETILANEFRRHLKQSKFIHIDPRLKLDNNTTHFKKTLKDMLPIGYPTELIISDIHNNDDPTWITELIDYTHKYLLDTGTLIMKITSRGATSTALEQLENLSRIFTYVRVCNVNAVTCSSELWIVFADKRKPTVKGWTSHDVRSELRKHWYSMTQNIKNPILRYRLDIFRYSPK</sequence>
<evidence type="ECO:0000256" key="1">
    <source>
        <dbReference type="ARBA" id="ARBA00004370"/>
    </source>
</evidence>
<dbReference type="InterPro" id="IPR041679">
    <property type="entry name" value="DNA2/NAM7-like_C"/>
</dbReference>
<feature type="transmembrane region" description="Helical" evidence="27">
    <location>
        <begin position="1156"/>
        <end position="1173"/>
    </location>
</feature>
<feature type="active site" evidence="24">
    <location>
        <position position="4481"/>
    </location>
</feature>
<keyword evidence="14" id="KW-0788">Thiol protease</keyword>
<keyword evidence="8" id="KW-0548">Nucleotidyltransferase</keyword>
<comment type="catalytic activity">
    <reaction evidence="23">
        <text>ATP + H2O = ADP + phosphate + H(+)</text>
        <dbReference type="Rhea" id="RHEA:13065"/>
        <dbReference type="ChEBI" id="CHEBI:15377"/>
        <dbReference type="ChEBI" id="CHEBI:15378"/>
        <dbReference type="ChEBI" id="CHEBI:30616"/>
        <dbReference type="ChEBI" id="CHEBI:43474"/>
        <dbReference type="ChEBI" id="CHEBI:456216"/>
        <dbReference type="EC" id="3.6.4.12"/>
    </reaction>
</comment>
<dbReference type="PANTHER" id="PTHR10887:SF495">
    <property type="entry name" value="HELICASE SENATAXIN ISOFORM X1-RELATED"/>
    <property type="match status" value="1"/>
</dbReference>
<evidence type="ECO:0000259" key="28">
    <source>
        <dbReference type="PROSITE" id="PS51953"/>
    </source>
</evidence>
<dbReference type="GO" id="GO:0005524">
    <property type="term" value="F:ATP binding"/>
    <property type="evidence" value="ECO:0007669"/>
    <property type="project" value="UniProtKB-KW"/>
</dbReference>
<evidence type="ECO:0000256" key="26">
    <source>
        <dbReference type="SAM" id="MobiDB-lite"/>
    </source>
</evidence>
<evidence type="ECO:0000256" key="9">
    <source>
        <dbReference type="ARBA" id="ARBA00022722"/>
    </source>
</evidence>
<dbReference type="GO" id="GO:0006508">
    <property type="term" value="P:proteolysis"/>
    <property type="evidence" value="ECO:0007669"/>
    <property type="project" value="UniProtKB-KW"/>
</dbReference>
<evidence type="ECO:0000256" key="22">
    <source>
        <dbReference type="ARBA" id="ARBA00047984"/>
    </source>
</evidence>